<feature type="binding site" evidence="6">
    <location>
        <position position="65"/>
    </location>
    <ligand>
        <name>molybdate</name>
        <dbReference type="ChEBI" id="CHEBI:36264"/>
    </ligand>
</feature>
<evidence type="ECO:0000256" key="5">
    <source>
        <dbReference type="ARBA" id="ARBA00062515"/>
    </source>
</evidence>
<dbReference type="InterPro" id="IPR041879">
    <property type="entry name" value="YvgL-like_PBP2"/>
</dbReference>
<evidence type="ECO:0000313" key="8">
    <source>
        <dbReference type="EMBL" id="AEV29084.1"/>
    </source>
</evidence>
<dbReference type="PANTHER" id="PTHR30632">
    <property type="entry name" value="MOLYBDATE-BINDING PERIPLASMIC PROTEIN"/>
    <property type="match status" value="1"/>
</dbReference>
<evidence type="ECO:0000256" key="1">
    <source>
        <dbReference type="ARBA" id="ARBA00009175"/>
    </source>
</evidence>
<dbReference type="CDD" id="cd13537">
    <property type="entry name" value="PBP2_YvgL_like"/>
    <property type="match status" value="1"/>
</dbReference>
<keyword evidence="2 6" id="KW-0500">Molybdenum</keyword>
<proteinExistence type="inferred from homology"/>
<keyword evidence="3 6" id="KW-0479">Metal-binding</keyword>
<evidence type="ECO:0000256" key="2">
    <source>
        <dbReference type="ARBA" id="ARBA00022505"/>
    </source>
</evidence>
<feature type="binding site" evidence="6">
    <location>
        <position position="173"/>
    </location>
    <ligand>
        <name>molybdate</name>
        <dbReference type="ChEBI" id="CHEBI:36264"/>
    </ligand>
</feature>
<dbReference type="GO" id="GO:0046872">
    <property type="term" value="F:metal ion binding"/>
    <property type="evidence" value="ECO:0007669"/>
    <property type="project" value="UniProtKB-KW"/>
</dbReference>
<dbReference type="NCBIfam" id="TIGR01256">
    <property type="entry name" value="modA"/>
    <property type="match status" value="1"/>
</dbReference>
<feature type="signal peptide" evidence="7">
    <location>
        <begin position="1"/>
        <end position="20"/>
    </location>
</feature>
<dbReference type="eggNOG" id="COG0725">
    <property type="taxonomic scope" value="Bacteria"/>
</dbReference>
<keyword evidence="9" id="KW-1185">Reference proteome</keyword>
<dbReference type="RefSeq" id="WP_014269933.1">
    <property type="nucleotide sequence ID" value="NC_016633.1"/>
</dbReference>
<evidence type="ECO:0000256" key="4">
    <source>
        <dbReference type="ARBA" id="ARBA00022729"/>
    </source>
</evidence>
<dbReference type="FunFam" id="3.40.190.10:FF:000035">
    <property type="entry name" value="Molybdate ABC transporter substrate-binding protein"/>
    <property type="match status" value="1"/>
</dbReference>
<comment type="similarity">
    <text evidence="1">Belongs to the bacterial solute-binding protein ModA family.</text>
</comment>
<organism evidence="8 9">
    <name type="scientific">Sphaerochaeta pleomorpha (strain ATCC BAA-1885 / DSM 22778 / Grapes)</name>
    <dbReference type="NCBI Taxonomy" id="158190"/>
    <lineage>
        <taxon>Bacteria</taxon>
        <taxon>Pseudomonadati</taxon>
        <taxon>Spirochaetota</taxon>
        <taxon>Spirochaetia</taxon>
        <taxon>Spirochaetales</taxon>
        <taxon>Sphaerochaetaceae</taxon>
        <taxon>Sphaerochaeta</taxon>
    </lineage>
</organism>
<dbReference type="Gene3D" id="3.40.190.10">
    <property type="entry name" value="Periplasmic binding protein-like II"/>
    <property type="match status" value="2"/>
</dbReference>
<evidence type="ECO:0000256" key="7">
    <source>
        <dbReference type="SAM" id="SignalP"/>
    </source>
</evidence>
<dbReference type="STRING" id="158190.SpiGrapes_1271"/>
<feature type="binding site" evidence="6">
    <location>
        <position position="37"/>
    </location>
    <ligand>
        <name>molybdate</name>
        <dbReference type="ChEBI" id="CHEBI:36264"/>
    </ligand>
</feature>
<dbReference type="AlphaFoldDB" id="G8QTB7"/>
<keyword evidence="4 7" id="KW-0732">Signal</keyword>
<dbReference type="PANTHER" id="PTHR30632:SF0">
    <property type="entry name" value="SULFATE-BINDING PROTEIN"/>
    <property type="match status" value="1"/>
</dbReference>
<dbReference type="SUPFAM" id="SSF53850">
    <property type="entry name" value="Periplasmic binding protein-like II"/>
    <property type="match status" value="1"/>
</dbReference>
<dbReference type="InterPro" id="IPR050682">
    <property type="entry name" value="ModA/WtpA"/>
</dbReference>
<dbReference type="GO" id="GO:0030973">
    <property type="term" value="F:molybdate ion binding"/>
    <property type="evidence" value="ECO:0007669"/>
    <property type="project" value="TreeGrafter"/>
</dbReference>
<evidence type="ECO:0000256" key="6">
    <source>
        <dbReference type="PIRSR" id="PIRSR004846-1"/>
    </source>
</evidence>
<protein>
    <submittedName>
        <fullName evidence="8">Molybdenum ABC transporter, periplasmic molybdate-binding protein</fullName>
    </submittedName>
</protein>
<evidence type="ECO:0000313" key="9">
    <source>
        <dbReference type="Proteomes" id="UP000005632"/>
    </source>
</evidence>
<dbReference type="PIRSF" id="PIRSF004846">
    <property type="entry name" value="ModA"/>
    <property type="match status" value="1"/>
</dbReference>
<feature type="binding site" evidence="6">
    <location>
        <position position="146"/>
    </location>
    <ligand>
        <name>molybdate</name>
        <dbReference type="ChEBI" id="CHEBI:36264"/>
    </ligand>
</feature>
<dbReference type="OrthoDB" id="9785015at2"/>
<sequence>MKKTLLALLVLGMCIATVGAQGVQEEKTEILVSAAASLTNCMGELSVRFMQDNPTITVNCNYGSSGSLQMQIEQGAPADIFFSAGSKQMEALKAKGLMDTDTVKDLLENKVVLIVAKDGKRLANFEALDEDFITKIGVGEPKSVPAGQYAAQVFKSLNLTDAIASRLVYAKDVREVLYWVETENVQAGIVYETDAKISSAVVICATAPQGSHTPIIYPVGVVKDSKHPTQAKAFVDFLSTEEAVEIFASYGFTVIESHV</sequence>
<feature type="chain" id="PRO_5003515025" evidence="7">
    <location>
        <begin position="21"/>
        <end position="259"/>
    </location>
</feature>
<dbReference type="HOGENOM" id="CLU_065520_3_1_12"/>
<dbReference type="KEGG" id="sgp:SpiGrapes_1271"/>
<dbReference type="EMBL" id="CP003155">
    <property type="protein sequence ID" value="AEV29084.1"/>
    <property type="molecule type" value="Genomic_DNA"/>
</dbReference>
<dbReference type="GO" id="GO:0015689">
    <property type="term" value="P:molybdate ion transport"/>
    <property type="evidence" value="ECO:0007669"/>
    <property type="project" value="InterPro"/>
</dbReference>
<reference evidence="8 9" key="1">
    <citation type="submission" date="2011-11" db="EMBL/GenBank/DDBJ databases">
        <title>Complete sequence of Spirochaeta sp. grapes.</title>
        <authorList>
            <consortium name="US DOE Joint Genome Institute"/>
            <person name="Lucas S."/>
            <person name="Han J."/>
            <person name="Lapidus A."/>
            <person name="Cheng J.-F."/>
            <person name="Goodwin L."/>
            <person name="Pitluck S."/>
            <person name="Peters L."/>
            <person name="Ovchinnikova G."/>
            <person name="Munk A.C."/>
            <person name="Detter J.C."/>
            <person name="Han C."/>
            <person name="Tapia R."/>
            <person name="Land M."/>
            <person name="Hauser L."/>
            <person name="Kyrpides N."/>
            <person name="Ivanova N."/>
            <person name="Pagani I."/>
            <person name="Ritalahtilisa K."/>
            <person name="Loeffler F."/>
            <person name="Woyke T."/>
        </authorList>
    </citation>
    <scope>NUCLEOTIDE SEQUENCE [LARGE SCALE GENOMIC DNA]</scope>
    <source>
        <strain evidence="9">ATCC BAA-1885 / DSM 22778 / Grapes</strain>
    </source>
</reference>
<dbReference type="Pfam" id="PF13531">
    <property type="entry name" value="SBP_bac_11"/>
    <property type="match status" value="1"/>
</dbReference>
<dbReference type="InterPro" id="IPR005950">
    <property type="entry name" value="ModA"/>
</dbReference>
<evidence type="ECO:0000256" key="3">
    <source>
        <dbReference type="ARBA" id="ARBA00022723"/>
    </source>
</evidence>
<name>G8QTB7_SPHPG</name>
<feature type="binding site" evidence="6">
    <location>
        <position position="191"/>
    </location>
    <ligand>
        <name>molybdate</name>
        <dbReference type="ChEBI" id="CHEBI:36264"/>
    </ligand>
</feature>
<gene>
    <name evidence="8" type="ordered locus">SpiGrapes_1271</name>
</gene>
<dbReference type="GO" id="GO:1901359">
    <property type="term" value="F:tungstate binding"/>
    <property type="evidence" value="ECO:0007669"/>
    <property type="project" value="UniProtKB-ARBA"/>
</dbReference>
<accession>G8QTB7</accession>
<comment type="subunit">
    <text evidence="5">The complex is composed of two ATP-binding proteins (ModC), two transmembrane proteins (ModB) and a solute-binding protein (ModA).</text>
</comment>
<dbReference type="Proteomes" id="UP000005632">
    <property type="component" value="Chromosome"/>
</dbReference>